<name>A0A9X6R057_BACTJ</name>
<accession>A0A9X6R057</accession>
<protein>
    <submittedName>
        <fullName evidence="2">Uncharacterized protein</fullName>
    </submittedName>
</protein>
<feature type="compositionally biased region" description="Acidic residues" evidence="1">
    <location>
        <begin position="95"/>
        <end position="106"/>
    </location>
</feature>
<feature type="compositionally biased region" description="Basic and acidic residues" evidence="1">
    <location>
        <begin position="112"/>
        <end position="121"/>
    </location>
</feature>
<gene>
    <name evidence="2" type="ORF">BK750_15695</name>
</gene>
<comment type="caution">
    <text evidence="2">The sequence shown here is derived from an EMBL/GenBank/DDBJ whole genome shotgun (WGS) entry which is preliminary data.</text>
</comment>
<evidence type="ECO:0000256" key="1">
    <source>
        <dbReference type="SAM" id="MobiDB-lite"/>
    </source>
</evidence>
<reference evidence="2 3" key="1">
    <citation type="submission" date="2016-10" db="EMBL/GenBank/DDBJ databases">
        <title>Comparative genomics of Bacillus thuringiensis reveals a path to pathogens against multiple invertebrate hosts.</title>
        <authorList>
            <person name="Zheng J."/>
            <person name="Gao Q."/>
            <person name="Liu H."/>
            <person name="Peng D."/>
            <person name="Ruan L."/>
            <person name="Sun M."/>
        </authorList>
    </citation>
    <scope>NUCLEOTIDE SEQUENCE [LARGE SCALE GENOMIC DNA]</scope>
    <source>
        <strain evidence="2">BGSC 4CF1</strain>
    </source>
</reference>
<dbReference type="Proteomes" id="UP000194853">
    <property type="component" value="Unassembled WGS sequence"/>
</dbReference>
<evidence type="ECO:0000313" key="3">
    <source>
        <dbReference type="Proteomes" id="UP000194853"/>
    </source>
</evidence>
<sequence length="121" mass="14582">MNTMKKIIKKLFFSDLEKFSQSLGYSTWNELMDNSFHIFIIPPDAEWFATQLPNKNWAVWNDEGQPPFEYKEFVKWAEAIRYLRDIFEKNGSPEENWEPEGFEQNDDCYSQEPDKNKRIED</sequence>
<evidence type="ECO:0000313" key="2">
    <source>
        <dbReference type="EMBL" id="OUB67951.1"/>
    </source>
</evidence>
<feature type="region of interest" description="Disordered" evidence="1">
    <location>
        <begin position="92"/>
        <end position="121"/>
    </location>
</feature>
<dbReference type="EMBL" id="MOOS01000109">
    <property type="protein sequence ID" value="OUB67951.1"/>
    <property type="molecule type" value="Genomic_DNA"/>
</dbReference>
<organism evidence="2 3">
    <name type="scientific">Bacillus thuringiensis subsp. jegathesan</name>
    <dbReference type="NCBI Taxonomy" id="56955"/>
    <lineage>
        <taxon>Bacteria</taxon>
        <taxon>Bacillati</taxon>
        <taxon>Bacillota</taxon>
        <taxon>Bacilli</taxon>
        <taxon>Bacillales</taxon>
        <taxon>Bacillaceae</taxon>
        <taxon>Bacillus</taxon>
        <taxon>Bacillus cereus group</taxon>
    </lineage>
</organism>
<dbReference type="AlphaFoldDB" id="A0A9X6R057"/>
<proteinExistence type="predicted"/>